<sequence length="786" mass="86881">MRVSCHEGRLDGIGNPADSVNNDMPGSWTCTCYAPAWCPLGDRAWPIGLLRHHSIPRMPTHSHVLGFSLACRDLVAKGVRHDGNAALVCLDDKRPRLGKCLACAQARCIVAIVAVHGATWEMESTGGVGQDEGEGLGKWGGRWEKIEGPGSPFKPFNQLLGVFPAASSHALPEHYRRLMTDPNSPLVDFYPSDFELDMNGNRYAWQVCAVLIASWRKKCEEIALCLTCFFMAVSHPLSPYTFSLDDRCKQLTDRERSDIKEQLDPRARATWSGGMNGYISLCAGDPCPPIFRSAVSGMEDIMDNQVICAIYRLPDAHKHSARPPVGVIFPKKMPFASLLLCNEATCTLWPSMRDEDFYMVGTMCLTSLGWERCVCGTSGQGMVVGNTYNWSHCAWSCFFRAMTAWNLCFTSVLLARMLDESRRQNIVRAFNLIQSIPAPIPAPSSAVQPWCRPTIAQSNVVIAQSNTSNGQKWSTHTVQLHLGQQRLQVGSKGLQETAPEAVRAARGHQGLKNPDNIPATAEPPPAAEAEEADQEQSRSDTKLKNRKGRKYIVTIGDLKAEPPLWHEDSRRKPWENRRQDHPGTISGRQLGEAAHRLVVNSLQAARTGYPVETAQRHHRSSHLTTEGNQHGHSYGQPYASPTVQNSSHRSRHQHESDPYNRSYPRHERNNQSTSQNSEHPGHAYYPLGFQQNGGNRNPSHGPPPHVVQTPTPISAGANLHQHGRYNSQGNYRSYGASSYHHSSGSFAPLVNPSVGRGYGRQQQLGNKFSALSGGASRYPPPPGYHQ</sequence>
<name>A0A7J0FAG9_9ERIC</name>
<dbReference type="Gene3D" id="1.25.40.1050">
    <property type="match status" value="1"/>
</dbReference>
<gene>
    <name evidence="3" type="ORF">Acr_11g0000100</name>
</gene>
<keyword evidence="4" id="KW-1185">Reference proteome</keyword>
<dbReference type="PANTHER" id="PTHR12341:SF41">
    <property type="entry name" value="5'-3' EXORIBONUCLEASE 2"/>
    <property type="match status" value="1"/>
</dbReference>
<evidence type="ECO:0000256" key="1">
    <source>
        <dbReference type="SAM" id="MobiDB-lite"/>
    </source>
</evidence>
<comment type="caution">
    <text evidence="3">The sequence shown here is derived from an EMBL/GenBank/DDBJ whole genome shotgun (WGS) entry which is preliminary data.</text>
</comment>
<dbReference type="Pfam" id="PF17846">
    <property type="entry name" value="XRN_M"/>
    <property type="match status" value="2"/>
</dbReference>
<organism evidence="3 4">
    <name type="scientific">Actinidia rufa</name>
    <dbReference type="NCBI Taxonomy" id="165716"/>
    <lineage>
        <taxon>Eukaryota</taxon>
        <taxon>Viridiplantae</taxon>
        <taxon>Streptophyta</taxon>
        <taxon>Embryophyta</taxon>
        <taxon>Tracheophyta</taxon>
        <taxon>Spermatophyta</taxon>
        <taxon>Magnoliopsida</taxon>
        <taxon>eudicotyledons</taxon>
        <taxon>Gunneridae</taxon>
        <taxon>Pentapetalae</taxon>
        <taxon>asterids</taxon>
        <taxon>Ericales</taxon>
        <taxon>Actinidiaceae</taxon>
        <taxon>Actinidia</taxon>
    </lineage>
</organism>
<protein>
    <submittedName>
        <fullName evidence="3">5'-3' exoribonuclease 3</fullName>
    </submittedName>
</protein>
<dbReference type="GO" id="GO:0004534">
    <property type="term" value="F:5'-3' RNA exonuclease activity"/>
    <property type="evidence" value="ECO:0007669"/>
    <property type="project" value="TreeGrafter"/>
</dbReference>
<feature type="region of interest" description="Disordered" evidence="1">
    <location>
        <begin position="563"/>
        <end position="591"/>
    </location>
</feature>
<feature type="region of interest" description="Disordered" evidence="1">
    <location>
        <begin position="490"/>
        <end position="547"/>
    </location>
</feature>
<feature type="compositionally biased region" description="Low complexity" evidence="1">
    <location>
        <begin position="733"/>
        <end position="747"/>
    </location>
</feature>
<evidence type="ECO:0000259" key="2">
    <source>
        <dbReference type="Pfam" id="PF17846"/>
    </source>
</evidence>
<feature type="region of interest" description="Disordered" evidence="1">
    <location>
        <begin position="611"/>
        <end position="786"/>
    </location>
</feature>
<dbReference type="AlphaFoldDB" id="A0A7J0FAG9"/>
<evidence type="ECO:0000313" key="3">
    <source>
        <dbReference type="EMBL" id="GFY95704.1"/>
    </source>
</evidence>
<feature type="compositionally biased region" description="Basic and acidic residues" evidence="1">
    <location>
        <begin position="653"/>
        <end position="669"/>
    </location>
</feature>
<evidence type="ECO:0000313" key="4">
    <source>
        <dbReference type="Proteomes" id="UP000585474"/>
    </source>
</evidence>
<feature type="compositionally biased region" description="Basic and acidic residues" evidence="1">
    <location>
        <begin position="563"/>
        <end position="581"/>
    </location>
</feature>
<dbReference type="InterPro" id="IPR027073">
    <property type="entry name" value="5_3_exoribonuclease"/>
</dbReference>
<dbReference type="GO" id="GO:0003723">
    <property type="term" value="F:RNA binding"/>
    <property type="evidence" value="ECO:0007669"/>
    <property type="project" value="TreeGrafter"/>
</dbReference>
<dbReference type="OrthoDB" id="372487at2759"/>
<feature type="domain" description="Xrn1 helical" evidence="2">
    <location>
        <begin position="247"/>
        <end position="333"/>
    </location>
</feature>
<dbReference type="InterPro" id="IPR041412">
    <property type="entry name" value="Xrn1_helical"/>
</dbReference>
<feature type="compositionally biased region" description="Polar residues" evidence="1">
    <location>
        <begin position="622"/>
        <end position="631"/>
    </location>
</feature>
<dbReference type="GO" id="GO:0005634">
    <property type="term" value="C:nucleus"/>
    <property type="evidence" value="ECO:0007669"/>
    <property type="project" value="TreeGrafter"/>
</dbReference>
<dbReference type="EMBL" id="BJWL01000011">
    <property type="protein sequence ID" value="GFY95704.1"/>
    <property type="molecule type" value="Genomic_DNA"/>
</dbReference>
<feature type="compositionally biased region" description="Polar residues" evidence="1">
    <location>
        <begin position="689"/>
        <end position="698"/>
    </location>
</feature>
<accession>A0A7J0FAG9</accession>
<proteinExistence type="predicted"/>
<feature type="domain" description="Xrn1 helical" evidence="2">
    <location>
        <begin position="150"/>
        <end position="211"/>
    </location>
</feature>
<dbReference type="GO" id="GO:0000956">
    <property type="term" value="P:nuclear-transcribed mRNA catabolic process"/>
    <property type="evidence" value="ECO:0007669"/>
    <property type="project" value="TreeGrafter"/>
</dbReference>
<dbReference type="Proteomes" id="UP000585474">
    <property type="component" value="Unassembled WGS sequence"/>
</dbReference>
<reference evidence="3 4" key="1">
    <citation type="submission" date="2019-07" db="EMBL/GenBank/DDBJ databases">
        <title>De Novo Assembly of kiwifruit Actinidia rufa.</title>
        <authorList>
            <person name="Sugita-Konishi S."/>
            <person name="Sato K."/>
            <person name="Mori E."/>
            <person name="Abe Y."/>
            <person name="Kisaki G."/>
            <person name="Hamano K."/>
            <person name="Suezawa K."/>
            <person name="Otani M."/>
            <person name="Fukuda T."/>
            <person name="Manabe T."/>
            <person name="Gomi K."/>
            <person name="Tabuchi M."/>
            <person name="Akimitsu K."/>
            <person name="Kataoka I."/>
        </authorList>
    </citation>
    <scope>NUCLEOTIDE SEQUENCE [LARGE SCALE GENOMIC DNA]</scope>
    <source>
        <strain evidence="4">cv. Fuchu</strain>
    </source>
</reference>
<dbReference type="PANTHER" id="PTHR12341">
    <property type="entry name" value="5'-&gt;3' EXORIBONUCLEASE"/>
    <property type="match status" value="1"/>
</dbReference>